<proteinExistence type="predicted"/>
<dbReference type="NCBIfam" id="TIGR04183">
    <property type="entry name" value="Por_Secre_tail"/>
    <property type="match status" value="1"/>
</dbReference>
<organism evidence="3 4">
    <name type="scientific">Chryseobacterium aquaticum subsp. greenlandense</name>
    <dbReference type="NCBI Taxonomy" id="345663"/>
    <lineage>
        <taxon>Bacteria</taxon>
        <taxon>Pseudomonadati</taxon>
        <taxon>Bacteroidota</taxon>
        <taxon>Flavobacteriia</taxon>
        <taxon>Flavobacteriales</taxon>
        <taxon>Weeksellaceae</taxon>
        <taxon>Chryseobacterium group</taxon>
        <taxon>Chryseobacterium</taxon>
    </lineage>
</organism>
<dbReference type="AlphaFoldDB" id="A0A101CIW9"/>
<feature type="domain" description="LTD" evidence="2">
    <location>
        <begin position="39"/>
        <end position="115"/>
    </location>
</feature>
<gene>
    <name evidence="3" type="ORF">AR686_05200</name>
</gene>
<sequence length="308" mass="32517">MYFYEYGIIFVNYLLTKQNIIVMKKVFTFIGLVSIAAFSNAQIVINEIYTGGGILGAAITNDFIELKNIGSSSASLNGATIQYASSTGAFTQYNSLPNITLGSGQTYLIQQGSDGLGGLINLLNPNLIVSVLLNFDGSPAVGVGVGLALTSGKVALANNTTQVTGPTASNVLDFVGYGLANQYEGAGSAPSPTILNSITRTNGDTNNNNVDFTITLPTPQSSGTLAVNDLQNSMAKNRFVQNTFVKNEEITFGTDVKDVKIFNLSGQIVKTASVKEGTNLNIAELQKGNYIVTGTVNNQPVSQKILKD</sequence>
<dbReference type="InterPro" id="IPR036415">
    <property type="entry name" value="Lamin_tail_dom_sf"/>
</dbReference>
<evidence type="ECO:0000259" key="2">
    <source>
        <dbReference type="Pfam" id="PF00932"/>
    </source>
</evidence>
<dbReference type="InterPro" id="IPR026444">
    <property type="entry name" value="Secre_tail"/>
</dbReference>
<keyword evidence="1" id="KW-0732">Signal</keyword>
<dbReference type="EMBL" id="LMAI01000003">
    <property type="protein sequence ID" value="KUJ57065.1"/>
    <property type="molecule type" value="Genomic_DNA"/>
</dbReference>
<name>A0A101CIW9_9FLAO</name>
<comment type="caution">
    <text evidence="3">The sequence shown here is derived from an EMBL/GenBank/DDBJ whole genome shotgun (WGS) entry which is preliminary data.</text>
</comment>
<dbReference type="Proteomes" id="UP000054388">
    <property type="component" value="Unassembled WGS sequence"/>
</dbReference>
<accession>A0A101CIW9</accession>
<evidence type="ECO:0000313" key="3">
    <source>
        <dbReference type="EMBL" id="KUJ57065.1"/>
    </source>
</evidence>
<evidence type="ECO:0000256" key="1">
    <source>
        <dbReference type="ARBA" id="ARBA00022729"/>
    </source>
</evidence>
<evidence type="ECO:0000313" key="4">
    <source>
        <dbReference type="Proteomes" id="UP000054388"/>
    </source>
</evidence>
<protein>
    <submittedName>
        <fullName evidence="3">Nuclease</fullName>
    </submittedName>
</protein>
<reference evidence="3 4" key="1">
    <citation type="submission" date="2015-10" db="EMBL/GenBank/DDBJ databases">
        <title>Genome sequence of Chryseobacterium greenlandense.</title>
        <authorList>
            <person name="Newman J."/>
            <person name="Fischer K."/>
            <person name="Miller J."/>
        </authorList>
    </citation>
    <scope>NUCLEOTIDE SEQUENCE [LARGE SCALE GENOMIC DNA]</scope>
    <source>
        <strain evidence="3 4">UMB34</strain>
    </source>
</reference>
<dbReference type="InterPro" id="IPR001322">
    <property type="entry name" value="Lamin_tail_dom"/>
</dbReference>
<dbReference type="Pfam" id="PF00932">
    <property type="entry name" value="LTD"/>
    <property type="match status" value="1"/>
</dbReference>
<dbReference type="SUPFAM" id="SSF74853">
    <property type="entry name" value="Lamin A/C globular tail domain"/>
    <property type="match status" value="1"/>
</dbReference>